<organism evidence="1 2">
    <name type="scientific">Setaria viridis</name>
    <name type="common">Green bristlegrass</name>
    <name type="synonym">Setaria italica subsp. viridis</name>
    <dbReference type="NCBI Taxonomy" id="4556"/>
    <lineage>
        <taxon>Eukaryota</taxon>
        <taxon>Viridiplantae</taxon>
        <taxon>Streptophyta</taxon>
        <taxon>Embryophyta</taxon>
        <taxon>Tracheophyta</taxon>
        <taxon>Spermatophyta</taxon>
        <taxon>Magnoliopsida</taxon>
        <taxon>Liliopsida</taxon>
        <taxon>Poales</taxon>
        <taxon>Poaceae</taxon>
        <taxon>PACMAD clade</taxon>
        <taxon>Panicoideae</taxon>
        <taxon>Panicodae</taxon>
        <taxon>Paniceae</taxon>
        <taxon>Cenchrinae</taxon>
        <taxon>Setaria</taxon>
    </lineage>
</organism>
<evidence type="ECO:0000313" key="2">
    <source>
        <dbReference type="Proteomes" id="UP000298652"/>
    </source>
</evidence>
<proteinExistence type="predicted"/>
<dbReference type="Gramene" id="TKW41016">
    <property type="protein sequence ID" value="TKW41016"/>
    <property type="gene ID" value="SEVIR_1G285850v2"/>
</dbReference>
<keyword evidence="2" id="KW-1185">Reference proteome</keyword>
<sequence>MGRRWPLAVAFSCQLDPVHVPGENERIPPVPATVWVADTRDLEAFLFLFTRTTKDGGGRIGRSMPSWSGSC</sequence>
<dbReference type="EMBL" id="CM016552">
    <property type="protein sequence ID" value="TKW41016.1"/>
    <property type="molecule type" value="Genomic_DNA"/>
</dbReference>
<protein>
    <submittedName>
        <fullName evidence="1">Uncharacterized protein</fullName>
    </submittedName>
</protein>
<reference evidence="1" key="1">
    <citation type="submission" date="2019-03" db="EMBL/GenBank/DDBJ databases">
        <title>WGS assembly of Setaria viridis.</title>
        <authorList>
            <person name="Huang P."/>
            <person name="Jenkins J."/>
            <person name="Grimwood J."/>
            <person name="Barry K."/>
            <person name="Healey A."/>
            <person name="Mamidi S."/>
            <person name="Sreedasyam A."/>
            <person name="Shu S."/>
            <person name="Feldman M."/>
            <person name="Wu J."/>
            <person name="Yu Y."/>
            <person name="Chen C."/>
            <person name="Johnson J."/>
            <person name="Rokhsar D."/>
            <person name="Baxter I."/>
            <person name="Schmutz J."/>
            <person name="Brutnell T."/>
            <person name="Kellogg E."/>
        </authorList>
    </citation>
    <scope>NUCLEOTIDE SEQUENCE [LARGE SCALE GENOMIC DNA]</scope>
</reference>
<gene>
    <name evidence="1" type="ORF">SEVIR_1G285850v2</name>
</gene>
<dbReference type="AlphaFoldDB" id="A0A4V6DDB4"/>
<name>A0A4V6DDB4_SETVI</name>
<accession>A0A4V6DDB4</accession>
<dbReference type="Proteomes" id="UP000298652">
    <property type="component" value="Chromosome 1"/>
</dbReference>
<evidence type="ECO:0000313" key="1">
    <source>
        <dbReference type="EMBL" id="TKW41016.1"/>
    </source>
</evidence>